<protein>
    <submittedName>
        <fullName evidence="2">AraC family transcriptional regulator</fullName>
    </submittedName>
</protein>
<evidence type="ECO:0000313" key="2">
    <source>
        <dbReference type="EMBL" id="MDQ0362728.1"/>
    </source>
</evidence>
<dbReference type="PANTHER" id="PTHR36444">
    <property type="entry name" value="TRANSCRIPTIONAL REGULATOR PROTEIN YOBU-RELATED"/>
    <property type="match status" value="1"/>
</dbReference>
<sequence length="165" mass="18853">MEYRIEKHEEIKVVGLKLSTTNEKRQGYKQIPKMWKSFVKDEATRNKLLSLMDGDPKGMIGVNIYNVDESDAQKFDYMIAVATTQDEVEGLESYTIPARTWAIFPCTQKTIGKTEYNVIAKWEPTAEYKVLNQGYVTGYMEGHAPDLEVNGLGDYAEVWIAVEEK</sequence>
<dbReference type="Proteomes" id="UP001230220">
    <property type="component" value="Unassembled WGS sequence"/>
</dbReference>
<gene>
    <name evidence="2" type="ORF">J2S15_003482</name>
</gene>
<evidence type="ECO:0000313" key="3">
    <source>
        <dbReference type="Proteomes" id="UP001230220"/>
    </source>
</evidence>
<comment type="caution">
    <text evidence="2">The sequence shown here is derived from an EMBL/GenBank/DDBJ whole genome shotgun (WGS) entry which is preliminary data.</text>
</comment>
<dbReference type="InterPro" id="IPR010499">
    <property type="entry name" value="AraC_E-bd"/>
</dbReference>
<proteinExistence type="predicted"/>
<accession>A0ABU0E752</accession>
<dbReference type="SMART" id="SM00871">
    <property type="entry name" value="AraC_E_bind"/>
    <property type="match status" value="1"/>
</dbReference>
<dbReference type="InterPro" id="IPR011256">
    <property type="entry name" value="Reg_factor_effector_dom_sf"/>
</dbReference>
<dbReference type="EMBL" id="JAUSUR010000007">
    <property type="protein sequence ID" value="MDQ0362728.1"/>
    <property type="molecule type" value="Genomic_DNA"/>
</dbReference>
<feature type="domain" description="AraC effector-binding" evidence="1">
    <location>
        <begin position="1"/>
        <end position="163"/>
    </location>
</feature>
<keyword evidence="3" id="KW-1185">Reference proteome</keyword>
<organism evidence="2 3">
    <name type="scientific">Breznakia pachnodae</name>
    <dbReference type="NCBI Taxonomy" id="265178"/>
    <lineage>
        <taxon>Bacteria</taxon>
        <taxon>Bacillati</taxon>
        <taxon>Bacillota</taxon>
        <taxon>Erysipelotrichia</taxon>
        <taxon>Erysipelotrichales</taxon>
        <taxon>Erysipelotrichaceae</taxon>
        <taxon>Breznakia</taxon>
    </lineage>
</organism>
<dbReference type="InterPro" id="IPR029442">
    <property type="entry name" value="GyrI-like"/>
</dbReference>
<reference evidence="2 3" key="1">
    <citation type="submission" date="2023-07" db="EMBL/GenBank/DDBJ databases">
        <title>Genomic Encyclopedia of Type Strains, Phase IV (KMG-IV): sequencing the most valuable type-strain genomes for metagenomic binning, comparative biology and taxonomic classification.</title>
        <authorList>
            <person name="Goeker M."/>
        </authorList>
    </citation>
    <scope>NUCLEOTIDE SEQUENCE [LARGE SCALE GENOMIC DNA]</scope>
    <source>
        <strain evidence="2 3">DSM 16784</strain>
    </source>
</reference>
<name>A0ABU0E752_9FIRM</name>
<dbReference type="Gene3D" id="3.20.80.10">
    <property type="entry name" value="Regulatory factor, effector binding domain"/>
    <property type="match status" value="1"/>
</dbReference>
<dbReference type="InterPro" id="IPR053182">
    <property type="entry name" value="YobU-like_regulator"/>
</dbReference>
<dbReference type="Pfam" id="PF06445">
    <property type="entry name" value="GyrI-like"/>
    <property type="match status" value="1"/>
</dbReference>
<dbReference type="SUPFAM" id="SSF55136">
    <property type="entry name" value="Probable bacterial effector-binding domain"/>
    <property type="match status" value="1"/>
</dbReference>
<dbReference type="RefSeq" id="WP_307410649.1">
    <property type="nucleotide sequence ID" value="NZ_JAUSUR010000007.1"/>
</dbReference>
<dbReference type="PANTHER" id="PTHR36444:SF3">
    <property type="entry name" value="TRANSCRIPTIONAL ACTIVATOR, PUTATIVE-RELATED"/>
    <property type="match status" value="1"/>
</dbReference>
<evidence type="ECO:0000259" key="1">
    <source>
        <dbReference type="SMART" id="SM00871"/>
    </source>
</evidence>